<comment type="similarity">
    <text evidence="1">Belongs to the EXO5 family.</text>
</comment>
<evidence type="ECO:0000256" key="1">
    <source>
        <dbReference type="ARBA" id="ARBA00009797"/>
    </source>
</evidence>
<dbReference type="Gene3D" id="3.90.320.10">
    <property type="match status" value="1"/>
</dbReference>
<dbReference type="Pfam" id="PF09810">
    <property type="entry name" value="Exo5"/>
    <property type="match status" value="3"/>
</dbReference>
<sequence>MSDESKFHPRPSSSSSEIPTEIVSEAEMALIEAALAAAVRSSAPAALSSSSSPIRRSFPSGRVLSGCSSSQAARDIEDLSLPAPKRAKAAESLFKRFRKRRGLMVTDITAAEWCEKQMEFTLLQGRPKRTHAMKAGSTRHEELEEEIIKRVQVSVQSAEDSWAVKLMNFIAGANQILFDGLTREIPVVGLVEGVWMVGVIDEIRMSVTESDEHPLLVDTKTRSRPSLPSEAQKRNARFQLMCYKYMWDNIVTNEFPSTHFFEYFGLDPQCTLSGDVRKCLAESGLKSKTFGELVKYFTVTCHLLPRTNEQLLLRYEYQADHSLLGEDKFAYDPNWVKGQMEWHLKFWMGEREANYVSSGEEWKCRFCSFSSKCIMGNQPEKLADEGQEKSSP</sequence>
<dbReference type="EMBL" id="JAINDJ010000003">
    <property type="protein sequence ID" value="KAG9454333.1"/>
    <property type="molecule type" value="Genomic_DNA"/>
</dbReference>
<dbReference type="PANTHER" id="PTHR14464:SF4">
    <property type="entry name" value="EXONUCLEASE V"/>
    <property type="match status" value="1"/>
</dbReference>
<dbReference type="Proteomes" id="UP000825729">
    <property type="component" value="Unassembled WGS sequence"/>
</dbReference>
<feature type="region of interest" description="Disordered" evidence="2">
    <location>
        <begin position="1"/>
        <end position="21"/>
    </location>
</feature>
<dbReference type="InterPro" id="IPR011604">
    <property type="entry name" value="PDDEXK-like_dom_sf"/>
</dbReference>
<dbReference type="PANTHER" id="PTHR14464">
    <property type="entry name" value="EXONUCLEASE V"/>
    <property type="match status" value="1"/>
</dbReference>
<gene>
    <name evidence="3" type="ORF">H6P81_007237</name>
</gene>
<evidence type="ECO:0000313" key="4">
    <source>
        <dbReference type="Proteomes" id="UP000825729"/>
    </source>
</evidence>
<evidence type="ECO:0000313" key="3">
    <source>
        <dbReference type="EMBL" id="KAG9454333.1"/>
    </source>
</evidence>
<dbReference type="AlphaFoldDB" id="A0AAV7EZX5"/>
<comment type="caution">
    <text evidence="3">The sequence shown here is derived from an EMBL/GenBank/DDBJ whole genome shotgun (WGS) entry which is preliminary data.</text>
</comment>
<organism evidence="3 4">
    <name type="scientific">Aristolochia fimbriata</name>
    <name type="common">White veined hardy Dutchman's pipe vine</name>
    <dbReference type="NCBI Taxonomy" id="158543"/>
    <lineage>
        <taxon>Eukaryota</taxon>
        <taxon>Viridiplantae</taxon>
        <taxon>Streptophyta</taxon>
        <taxon>Embryophyta</taxon>
        <taxon>Tracheophyta</taxon>
        <taxon>Spermatophyta</taxon>
        <taxon>Magnoliopsida</taxon>
        <taxon>Magnoliidae</taxon>
        <taxon>Piperales</taxon>
        <taxon>Aristolochiaceae</taxon>
        <taxon>Aristolochia</taxon>
    </lineage>
</organism>
<proteinExistence type="inferred from homology"/>
<protein>
    <recommendedName>
        <fullName evidence="5">Exonuclease V</fullName>
    </recommendedName>
</protein>
<name>A0AAV7EZX5_ARIFI</name>
<reference evidence="3 4" key="1">
    <citation type="submission" date="2021-07" db="EMBL/GenBank/DDBJ databases">
        <title>The Aristolochia fimbriata genome: insights into angiosperm evolution, floral development and chemical biosynthesis.</title>
        <authorList>
            <person name="Jiao Y."/>
        </authorList>
    </citation>
    <scope>NUCLEOTIDE SEQUENCE [LARGE SCALE GENOMIC DNA]</scope>
    <source>
        <strain evidence="3">IBCAS-2021</strain>
        <tissue evidence="3">Leaf</tissue>
    </source>
</reference>
<dbReference type="GO" id="GO:0005634">
    <property type="term" value="C:nucleus"/>
    <property type="evidence" value="ECO:0007669"/>
    <property type="project" value="TreeGrafter"/>
</dbReference>
<dbReference type="InterPro" id="IPR019190">
    <property type="entry name" value="EXOV"/>
</dbReference>
<dbReference type="GO" id="GO:0036297">
    <property type="term" value="P:interstrand cross-link repair"/>
    <property type="evidence" value="ECO:0007669"/>
    <property type="project" value="TreeGrafter"/>
</dbReference>
<accession>A0AAV7EZX5</accession>
<evidence type="ECO:0008006" key="5">
    <source>
        <dbReference type="Google" id="ProtNLM"/>
    </source>
</evidence>
<keyword evidence="4" id="KW-1185">Reference proteome</keyword>
<dbReference type="GO" id="GO:0045145">
    <property type="term" value="F:single-stranded DNA 5'-3' DNA exonuclease activity"/>
    <property type="evidence" value="ECO:0007669"/>
    <property type="project" value="InterPro"/>
</dbReference>
<evidence type="ECO:0000256" key="2">
    <source>
        <dbReference type="SAM" id="MobiDB-lite"/>
    </source>
</evidence>